<dbReference type="AlphaFoldDB" id="A0A2S4L5X9"/>
<name>A0A2S4L5X9_9HYPO</name>
<dbReference type="Proteomes" id="UP000237481">
    <property type="component" value="Unassembled WGS sequence"/>
</dbReference>
<accession>A0A2S4L5X9</accession>
<evidence type="ECO:0000313" key="1">
    <source>
        <dbReference type="EMBL" id="POR37801.1"/>
    </source>
</evidence>
<proteinExistence type="predicted"/>
<protein>
    <submittedName>
        <fullName evidence="1">Uncharacterized protein</fullName>
    </submittedName>
</protein>
<evidence type="ECO:0000313" key="2">
    <source>
        <dbReference type="Proteomes" id="UP000237481"/>
    </source>
</evidence>
<comment type="caution">
    <text evidence="1">The sequence shown here is derived from an EMBL/GenBank/DDBJ whole genome shotgun (WGS) entry which is preliminary data.</text>
</comment>
<dbReference type="EMBL" id="PKSG01000202">
    <property type="protein sequence ID" value="POR37801.1"/>
    <property type="molecule type" value="Genomic_DNA"/>
</dbReference>
<reference evidence="1 2" key="1">
    <citation type="submission" date="2018-01" db="EMBL/GenBank/DDBJ databases">
        <title>Harnessing the power of phylogenomics to disentangle the directionality and signatures of interkingdom host jumping in the parasitic fungal genus Tolypocladium.</title>
        <authorList>
            <person name="Quandt C.A."/>
            <person name="Patterson W."/>
            <person name="Spatafora J.W."/>
        </authorList>
    </citation>
    <scope>NUCLEOTIDE SEQUENCE [LARGE SCALE GENOMIC DNA]</scope>
    <source>
        <strain evidence="1 2">NRBC 100945</strain>
    </source>
</reference>
<organism evidence="1 2">
    <name type="scientific">Tolypocladium paradoxum</name>
    <dbReference type="NCBI Taxonomy" id="94208"/>
    <lineage>
        <taxon>Eukaryota</taxon>
        <taxon>Fungi</taxon>
        <taxon>Dikarya</taxon>
        <taxon>Ascomycota</taxon>
        <taxon>Pezizomycotina</taxon>
        <taxon>Sordariomycetes</taxon>
        <taxon>Hypocreomycetidae</taxon>
        <taxon>Hypocreales</taxon>
        <taxon>Ophiocordycipitaceae</taxon>
        <taxon>Tolypocladium</taxon>
    </lineage>
</organism>
<gene>
    <name evidence="1" type="ORF">TPAR_02000</name>
</gene>
<keyword evidence="2" id="KW-1185">Reference proteome</keyword>
<sequence length="103" mass="11819">MSRVGSHRRRPSMRAKPHGRLILQGLQRWVRRLVLLQYLDRELQQLRRQWRLVSGLVQNAPRVGHLLAARDAVLGVVAQTCMQNQSNACDKDASQHHVNPLAE</sequence>